<organism evidence="3 4">
    <name type="scientific">Blattamonas nauphoetae</name>
    <dbReference type="NCBI Taxonomy" id="2049346"/>
    <lineage>
        <taxon>Eukaryota</taxon>
        <taxon>Metamonada</taxon>
        <taxon>Preaxostyla</taxon>
        <taxon>Oxymonadida</taxon>
        <taxon>Blattamonas</taxon>
    </lineage>
</organism>
<dbReference type="Pfam" id="PF00069">
    <property type="entry name" value="Pkinase"/>
    <property type="match status" value="1"/>
</dbReference>
<dbReference type="SUPFAM" id="SSF56112">
    <property type="entry name" value="Protein kinase-like (PK-like)"/>
    <property type="match status" value="1"/>
</dbReference>
<dbReference type="SMART" id="SM00213">
    <property type="entry name" value="UBQ"/>
    <property type="match status" value="1"/>
</dbReference>
<dbReference type="Pfam" id="PF00240">
    <property type="entry name" value="ubiquitin"/>
    <property type="match status" value="1"/>
</dbReference>
<dbReference type="InterPro" id="IPR019956">
    <property type="entry name" value="Ubiquitin_dom"/>
</dbReference>
<dbReference type="Proteomes" id="UP001281761">
    <property type="component" value="Unassembled WGS sequence"/>
</dbReference>
<evidence type="ECO:0000313" key="3">
    <source>
        <dbReference type="EMBL" id="KAK2960311.1"/>
    </source>
</evidence>
<gene>
    <name evidence="3" type="ORF">BLNAU_4864</name>
</gene>
<dbReference type="Gene3D" id="3.10.20.90">
    <property type="entry name" value="Phosphatidylinositol 3-kinase Catalytic Subunit, Chain A, domain 1"/>
    <property type="match status" value="1"/>
</dbReference>
<dbReference type="SUPFAM" id="SSF54236">
    <property type="entry name" value="Ubiquitin-like"/>
    <property type="match status" value="1"/>
</dbReference>
<dbReference type="PROSITE" id="PS50053">
    <property type="entry name" value="UBIQUITIN_2"/>
    <property type="match status" value="1"/>
</dbReference>
<dbReference type="PANTHER" id="PTHR24348">
    <property type="entry name" value="SERINE/THREONINE-PROTEIN KINASE UNC-51-RELATED"/>
    <property type="match status" value="1"/>
</dbReference>
<dbReference type="InterPro" id="IPR011009">
    <property type="entry name" value="Kinase-like_dom_sf"/>
</dbReference>
<evidence type="ECO:0000313" key="4">
    <source>
        <dbReference type="Proteomes" id="UP001281761"/>
    </source>
</evidence>
<name>A0ABQ9Y954_9EUKA</name>
<comment type="caution">
    <text evidence="3">The sequence shown here is derived from an EMBL/GenBank/DDBJ whole genome shotgun (WGS) entry which is preliminary data.</text>
</comment>
<proteinExistence type="predicted"/>
<sequence length="544" mass="61004">MRKTGLLNSHAVKIVPKSPNGDPDEFQSQSVLHNKFQHFNLVRHFPMSVDKNYHFVGMERLGGNLSTFLEETPTHPRPGLAAICSVLSGIVNGLSFLESKNQGYGALHPGNILIGRSNCGVLGDFFFTHPSPTNPHDIERGRCAYLAPELVGGPDAVDTTVATSRSDVWSFGVIVMESVVGVNPFKGLSSTTLRTRMISFDLEGFVEGLNESAKSRMTPALKQLLSECLRIVCVLHVRHSSLFLLTSQTPTDRTTFSSIRQRRLLRSLLTTQEEINTFNEAIIQQQQDQLSQSFFSPALTSENVFVTIFEGSLGALQRCDYQSVPFHPQMSVESFIGLVRQKPGREISLLMAADGHLLDRCSTLEEAGVTIRSNITLFPRSTSERISFFVRPSSCFYVMEYKETHHRMNTRAFITNSFNCRHHLIDHCTLHGEDGRLIDLRQTMIENGIHAGSVITIEMERDGPFVLARTLMGTAFPLDVDFEHDTIADVTEKVHNVDRIPAEQIRLFHAGMQLENGRTLNSYDIQKGETLKVTVRESIWKRKI</sequence>
<evidence type="ECO:0000259" key="2">
    <source>
        <dbReference type="PROSITE" id="PS50053"/>
    </source>
</evidence>
<protein>
    <submittedName>
        <fullName evidence="3">Uncharacterized protein</fullName>
    </submittedName>
</protein>
<evidence type="ECO:0000259" key="1">
    <source>
        <dbReference type="PROSITE" id="PS50011"/>
    </source>
</evidence>
<dbReference type="EMBL" id="JARBJD010000024">
    <property type="protein sequence ID" value="KAK2960311.1"/>
    <property type="molecule type" value="Genomic_DNA"/>
</dbReference>
<reference evidence="3 4" key="1">
    <citation type="journal article" date="2022" name="bioRxiv">
        <title>Genomics of Preaxostyla Flagellates Illuminates Evolutionary Transitions and the Path Towards Mitochondrial Loss.</title>
        <authorList>
            <person name="Novak L.V.F."/>
            <person name="Treitli S.C."/>
            <person name="Pyrih J."/>
            <person name="Halakuc P."/>
            <person name="Pipaliya S.V."/>
            <person name="Vacek V."/>
            <person name="Brzon O."/>
            <person name="Soukal P."/>
            <person name="Eme L."/>
            <person name="Dacks J.B."/>
            <person name="Karnkowska A."/>
            <person name="Elias M."/>
            <person name="Hampl V."/>
        </authorList>
    </citation>
    <scope>NUCLEOTIDE SEQUENCE [LARGE SCALE GENOMIC DNA]</scope>
    <source>
        <strain evidence="3">NAU3</strain>
        <tissue evidence="3">Gut</tissue>
    </source>
</reference>
<feature type="domain" description="Ubiquitin-like" evidence="2">
    <location>
        <begin position="485"/>
        <end position="537"/>
    </location>
</feature>
<dbReference type="InterPro" id="IPR000626">
    <property type="entry name" value="Ubiquitin-like_dom"/>
</dbReference>
<dbReference type="InterPro" id="IPR045269">
    <property type="entry name" value="Atg1-like"/>
</dbReference>
<feature type="domain" description="Protein kinase" evidence="1">
    <location>
        <begin position="1"/>
        <end position="265"/>
    </location>
</feature>
<dbReference type="Gene3D" id="1.10.510.10">
    <property type="entry name" value="Transferase(Phosphotransferase) domain 1"/>
    <property type="match status" value="1"/>
</dbReference>
<dbReference type="PRINTS" id="PR00348">
    <property type="entry name" value="UBIQUITIN"/>
</dbReference>
<accession>A0ABQ9Y954</accession>
<dbReference type="InterPro" id="IPR000719">
    <property type="entry name" value="Prot_kinase_dom"/>
</dbReference>
<dbReference type="PANTHER" id="PTHR24348:SF71">
    <property type="entry name" value="PROTEIN KINASE DOMAIN-CONTAINING PROTEIN"/>
    <property type="match status" value="1"/>
</dbReference>
<dbReference type="InterPro" id="IPR029071">
    <property type="entry name" value="Ubiquitin-like_domsf"/>
</dbReference>
<keyword evidence="4" id="KW-1185">Reference proteome</keyword>
<dbReference type="PROSITE" id="PS50011">
    <property type="entry name" value="PROTEIN_KINASE_DOM"/>
    <property type="match status" value="1"/>
</dbReference>